<evidence type="ECO:0000313" key="3">
    <source>
        <dbReference type="Proteomes" id="UP001479436"/>
    </source>
</evidence>
<feature type="compositionally biased region" description="Acidic residues" evidence="1">
    <location>
        <begin position="70"/>
        <end position="86"/>
    </location>
</feature>
<organism evidence="2 3">
    <name type="scientific">Basidiobolus ranarum</name>
    <dbReference type="NCBI Taxonomy" id="34480"/>
    <lineage>
        <taxon>Eukaryota</taxon>
        <taxon>Fungi</taxon>
        <taxon>Fungi incertae sedis</taxon>
        <taxon>Zoopagomycota</taxon>
        <taxon>Entomophthoromycotina</taxon>
        <taxon>Basidiobolomycetes</taxon>
        <taxon>Basidiobolales</taxon>
        <taxon>Basidiobolaceae</taxon>
        <taxon>Basidiobolus</taxon>
    </lineage>
</organism>
<accession>A0ABR2W7N3</accession>
<dbReference type="EMBL" id="JASJQH010006965">
    <property type="protein sequence ID" value="KAK9721879.1"/>
    <property type="molecule type" value="Genomic_DNA"/>
</dbReference>
<name>A0ABR2W7N3_9FUNG</name>
<gene>
    <name evidence="2" type="ORF">K7432_003066</name>
</gene>
<keyword evidence="3" id="KW-1185">Reference proteome</keyword>
<protein>
    <submittedName>
        <fullName evidence="2">Uncharacterized protein</fullName>
    </submittedName>
</protein>
<sequence length="104" mass="11675">MKHNHNNPTKNLLKIRRQRKHHHKTNVRGVGKTENAIIRSAVPSKKKIKQLEKAIKFEHARLVEKGLAQAEEDMDDAEEPVDELEELVQASKNGPGTTLGGPSQ</sequence>
<feature type="compositionally biased region" description="Polar residues" evidence="1">
    <location>
        <begin position="1"/>
        <end position="10"/>
    </location>
</feature>
<feature type="compositionally biased region" description="Basic residues" evidence="1">
    <location>
        <begin position="13"/>
        <end position="26"/>
    </location>
</feature>
<feature type="region of interest" description="Disordered" evidence="1">
    <location>
        <begin position="1"/>
        <end position="32"/>
    </location>
</feature>
<evidence type="ECO:0000256" key="1">
    <source>
        <dbReference type="SAM" id="MobiDB-lite"/>
    </source>
</evidence>
<comment type="caution">
    <text evidence="2">The sequence shown here is derived from an EMBL/GenBank/DDBJ whole genome shotgun (WGS) entry which is preliminary data.</text>
</comment>
<feature type="region of interest" description="Disordered" evidence="1">
    <location>
        <begin position="69"/>
        <end position="104"/>
    </location>
</feature>
<proteinExistence type="predicted"/>
<reference evidence="2 3" key="1">
    <citation type="submission" date="2023-04" db="EMBL/GenBank/DDBJ databases">
        <title>Genome of Basidiobolus ranarum AG-B5.</title>
        <authorList>
            <person name="Stajich J.E."/>
            <person name="Carter-House D."/>
            <person name="Gryganskyi A."/>
        </authorList>
    </citation>
    <scope>NUCLEOTIDE SEQUENCE [LARGE SCALE GENOMIC DNA]</scope>
    <source>
        <strain evidence="2 3">AG-B5</strain>
    </source>
</reference>
<dbReference type="Proteomes" id="UP001479436">
    <property type="component" value="Unassembled WGS sequence"/>
</dbReference>
<evidence type="ECO:0000313" key="2">
    <source>
        <dbReference type="EMBL" id="KAK9721879.1"/>
    </source>
</evidence>